<feature type="domain" description="Disease resistance R13L4/SHOC-2-like LRR" evidence="5">
    <location>
        <begin position="314"/>
        <end position="395"/>
    </location>
</feature>
<comment type="similarity">
    <text evidence="3">Belongs to the SHOC2 family.</text>
</comment>
<evidence type="ECO:0000256" key="2">
    <source>
        <dbReference type="ARBA" id="ARBA00022737"/>
    </source>
</evidence>
<dbReference type="SUPFAM" id="SSF52058">
    <property type="entry name" value="L domain-like"/>
    <property type="match status" value="1"/>
</dbReference>
<dbReference type="AlphaFoldDB" id="A0A835UC75"/>
<evidence type="ECO:0000256" key="4">
    <source>
        <dbReference type="ARBA" id="ARBA00037519"/>
    </source>
</evidence>
<sequence length="577" mass="64633">MRLHHKICNLGSYSSAHIKLHEMGPSLESIGAVVKEIMRINSSLPARHSIDEVEAAMTLVRNVEREEQSRIEALAKQKKGNEVPEELCFILKEMQKNLVQFQCKEQKREALKLLDLENVHMLFDELIQRASSCLPSAPKGLITSNSISSSSMNSKRMTISDAKENFSSTMNYVTNATNKHRITRDDSYVTNAKSVYLHERSADINAHQGLLLHTTPSNRTSEFFEEEDCQKLSLFNLASLIEIFAKKSSQNLNLQKKLMDQIDWIPDSIGKLTALETLDLSENHIIALPTTIGALTSLTKLDLQFNQIAGLPDSIGDLFNLLYLNLSGNQLTMLPSSIGKLYRLEELDCSCNQISLLPDTIGDLVSFKKLNVETNSMEEFPYTIGNCVSLTELKVDYNRLKALPEAIGKLESLQVLKLRYNNLKSLPTTMGTLLKLREIDASFNELESIPESLCLATSLTKLNIGNNFASLQFLPQSIGNLEILEELDMSNNQIKILPDSFGMLSLLRVLHAEENPLEIPPMLIAEQGAKVVVQYMAELVNKREIESQSSKSKGTLANCCFFPTPNKRKSDGWDHVT</sequence>
<evidence type="ECO:0000259" key="5">
    <source>
        <dbReference type="Pfam" id="PF23598"/>
    </source>
</evidence>
<dbReference type="InterPro" id="IPR032675">
    <property type="entry name" value="LRR_dom_sf"/>
</dbReference>
<dbReference type="InterPro" id="IPR001611">
    <property type="entry name" value="Leu-rich_rpt"/>
</dbReference>
<dbReference type="EMBL" id="JADCNL010000012">
    <property type="protein sequence ID" value="KAG0457584.1"/>
    <property type="molecule type" value="Genomic_DNA"/>
</dbReference>
<evidence type="ECO:0000313" key="6">
    <source>
        <dbReference type="EMBL" id="KAG0457584.1"/>
    </source>
</evidence>
<proteinExistence type="inferred from homology"/>
<keyword evidence="7" id="KW-1185">Reference proteome</keyword>
<comment type="function">
    <text evidence="4">Leucine-rich repeat protein that likely mediates protein interactions, possibly in the context of signal transduction.</text>
</comment>
<dbReference type="InterPro" id="IPR055414">
    <property type="entry name" value="LRR_R13L4/SHOC2-like"/>
</dbReference>
<comment type="caution">
    <text evidence="6">The sequence shown here is derived from an EMBL/GenBank/DDBJ whole genome shotgun (WGS) entry which is preliminary data.</text>
</comment>
<organism evidence="6 7">
    <name type="scientific">Vanilla planifolia</name>
    <name type="common">Vanilla</name>
    <dbReference type="NCBI Taxonomy" id="51239"/>
    <lineage>
        <taxon>Eukaryota</taxon>
        <taxon>Viridiplantae</taxon>
        <taxon>Streptophyta</taxon>
        <taxon>Embryophyta</taxon>
        <taxon>Tracheophyta</taxon>
        <taxon>Spermatophyta</taxon>
        <taxon>Magnoliopsida</taxon>
        <taxon>Liliopsida</taxon>
        <taxon>Asparagales</taxon>
        <taxon>Orchidaceae</taxon>
        <taxon>Vanilloideae</taxon>
        <taxon>Vanilleae</taxon>
        <taxon>Vanilla</taxon>
    </lineage>
</organism>
<dbReference type="Pfam" id="PF13855">
    <property type="entry name" value="LRR_8"/>
    <property type="match status" value="1"/>
</dbReference>
<evidence type="ECO:0000313" key="7">
    <source>
        <dbReference type="Proteomes" id="UP000636800"/>
    </source>
</evidence>
<evidence type="ECO:0000256" key="3">
    <source>
        <dbReference type="ARBA" id="ARBA00023786"/>
    </source>
</evidence>
<accession>A0A835UC75</accession>
<dbReference type="PANTHER" id="PTHR45752:SF101">
    <property type="entry name" value="PLANT INTRACELLULAR RAS-GROUP-RELATED LRR PROTEIN 4"/>
    <property type="match status" value="1"/>
</dbReference>
<gene>
    <name evidence="6" type="ORF">HPP92_022741</name>
</gene>
<dbReference type="SMART" id="SM00364">
    <property type="entry name" value="LRR_BAC"/>
    <property type="match status" value="11"/>
</dbReference>
<dbReference type="PROSITE" id="PS51450">
    <property type="entry name" value="LRR"/>
    <property type="match status" value="4"/>
</dbReference>
<dbReference type="Gene3D" id="3.80.10.10">
    <property type="entry name" value="Ribonuclease Inhibitor"/>
    <property type="match status" value="1"/>
</dbReference>
<keyword evidence="2" id="KW-0677">Repeat</keyword>
<dbReference type="PANTHER" id="PTHR45752">
    <property type="entry name" value="LEUCINE-RICH REPEAT-CONTAINING"/>
    <property type="match status" value="1"/>
</dbReference>
<dbReference type="Pfam" id="PF23598">
    <property type="entry name" value="LRR_14"/>
    <property type="match status" value="1"/>
</dbReference>
<dbReference type="FunFam" id="3.80.10.10:FF:000405">
    <property type="entry name" value="Plant intracellular Ras-group-related LRR protein 4"/>
    <property type="match status" value="1"/>
</dbReference>
<dbReference type="InterPro" id="IPR025875">
    <property type="entry name" value="Leu-rich_rpt_4"/>
</dbReference>
<dbReference type="Proteomes" id="UP000636800">
    <property type="component" value="Chromosome 12"/>
</dbReference>
<dbReference type="InterPro" id="IPR003591">
    <property type="entry name" value="Leu-rich_rpt_typical-subtyp"/>
</dbReference>
<name>A0A835UC75_VANPL</name>
<reference evidence="6 7" key="1">
    <citation type="journal article" date="2020" name="Nat. Food">
        <title>A phased Vanilla planifolia genome enables genetic improvement of flavour and production.</title>
        <authorList>
            <person name="Hasing T."/>
            <person name="Tang H."/>
            <person name="Brym M."/>
            <person name="Khazi F."/>
            <person name="Huang T."/>
            <person name="Chambers A.H."/>
        </authorList>
    </citation>
    <scope>NUCLEOTIDE SEQUENCE [LARGE SCALE GENOMIC DNA]</scope>
    <source>
        <tissue evidence="6">Leaf</tissue>
    </source>
</reference>
<protein>
    <recommendedName>
        <fullName evidence="5">Disease resistance R13L4/SHOC-2-like LRR domain-containing protein</fullName>
    </recommendedName>
</protein>
<dbReference type="SMART" id="SM00369">
    <property type="entry name" value="LRR_TYP"/>
    <property type="match status" value="8"/>
</dbReference>
<dbReference type="OrthoDB" id="26899at2759"/>
<keyword evidence="1" id="KW-0433">Leucine-rich repeat</keyword>
<evidence type="ECO:0000256" key="1">
    <source>
        <dbReference type="ARBA" id="ARBA00022614"/>
    </source>
</evidence>
<dbReference type="Pfam" id="PF12799">
    <property type="entry name" value="LRR_4"/>
    <property type="match status" value="1"/>
</dbReference>
<dbReference type="InterPro" id="IPR050715">
    <property type="entry name" value="LRR-SigEffector_domain"/>
</dbReference>